<evidence type="ECO:0000256" key="3">
    <source>
        <dbReference type="ARBA" id="ARBA00022605"/>
    </source>
</evidence>
<dbReference type="PANTHER" id="PTHR20836">
    <property type="entry name" value="DIHYDRODIPICOLINATE REDUCTASE"/>
    <property type="match status" value="1"/>
</dbReference>
<dbReference type="SUPFAM" id="SSF51735">
    <property type="entry name" value="NAD(P)-binding Rossmann-fold domains"/>
    <property type="match status" value="1"/>
</dbReference>
<evidence type="ECO:0000256" key="8">
    <source>
        <dbReference type="ARBA" id="ARBA00023154"/>
    </source>
</evidence>
<gene>
    <name evidence="11" type="ORF">B273_1205</name>
</gene>
<comment type="caution">
    <text evidence="11">The sequence shown here is derived from an EMBL/GenBank/DDBJ whole genome shotgun (WGS) entry which is preliminary data.</text>
</comment>
<dbReference type="Gene3D" id="3.30.360.10">
    <property type="entry name" value="Dihydrodipicolinate Reductase, domain 2"/>
    <property type="match status" value="1"/>
</dbReference>
<evidence type="ECO:0000313" key="11">
    <source>
        <dbReference type="EMBL" id="EKO36266.1"/>
    </source>
</evidence>
<dbReference type="PIRSF" id="PIRSF000161">
    <property type="entry name" value="DHPR"/>
    <property type="match status" value="1"/>
</dbReference>
<evidence type="ECO:0000256" key="5">
    <source>
        <dbReference type="ARBA" id="ARBA00022915"/>
    </source>
</evidence>
<dbReference type="STRING" id="1208365.B273_1205"/>
<keyword evidence="4" id="KW-0521">NADP</keyword>
<dbReference type="Gene3D" id="3.40.50.720">
    <property type="entry name" value="NAD(P)-binding Rossmann-like Domain"/>
    <property type="match status" value="1"/>
</dbReference>
<protein>
    <submittedName>
        <fullName evidence="11">Dihydrodipicolinate reductase domain protein</fullName>
        <ecNumber evidence="11">1.17.1.8</ecNumber>
    </submittedName>
</protein>
<dbReference type="Proteomes" id="UP000010310">
    <property type="component" value="Unassembled WGS sequence"/>
</dbReference>
<evidence type="ECO:0000256" key="2">
    <source>
        <dbReference type="ARBA" id="ARBA00022490"/>
    </source>
</evidence>
<comment type="similarity">
    <text evidence="1">Belongs to the DapB family.</text>
</comment>
<dbReference type="Pfam" id="PF01113">
    <property type="entry name" value="DapB_N"/>
    <property type="match status" value="1"/>
</dbReference>
<accession>K6GGU8</accession>
<evidence type="ECO:0000256" key="7">
    <source>
        <dbReference type="ARBA" id="ARBA00023027"/>
    </source>
</evidence>
<sequence length="215" mass="23711">MGKAIQSLCNSRDDQIKIANLKGHDISLKNVSAVIDFSSPSTLDNLLKICSENTLPLVCGTTGFSVMQLQNLEVAANKLPLMLASNMSLGIASLKKNLSRYLSTNTIPAACKIVEIHHTKKKDSPSGTALEISKFINEFADLKINYPINIEAHRIGDHFGMHRVEFHSREGVITSFNHYAASRNIFAIGALEAAVWLQSQEFGLYSFSDFLNKKL</sequence>
<dbReference type="GO" id="GO:0005829">
    <property type="term" value="C:cytosol"/>
    <property type="evidence" value="ECO:0007669"/>
    <property type="project" value="TreeGrafter"/>
</dbReference>
<feature type="domain" description="Dihydrodipicolinate reductase N-terminal" evidence="9">
    <location>
        <begin position="5"/>
        <end position="87"/>
    </location>
</feature>
<dbReference type="EMBL" id="AMWX01000011">
    <property type="protein sequence ID" value="EKO36266.1"/>
    <property type="molecule type" value="Genomic_DNA"/>
</dbReference>
<evidence type="ECO:0000259" key="10">
    <source>
        <dbReference type="Pfam" id="PF05173"/>
    </source>
</evidence>
<dbReference type="Pfam" id="PF05173">
    <property type="entry name" value="DapB_C"/>
    <property type="match status" value="1"/>
</dbReference>
<organism evidence="11 12">
    <name type="scientific">SAR86 cluster bacterium SAR86E</name>
    <dbReference type="NCBI Taxonomy" id="1208365"/>
    <lineage>
        <taxon>Bacteria</taxon>
        <taxon>Pseudomonadati</taxon>
        <taxon>Pseudomonadota</taxon>
        <taxon>Gammaproteobacteria</taxon>
        <taxon>SAR86 cluster</taxon>
    </lineage>
</organism>
<dbReference type="InterPro" id="IPR000846">
    <property type="entry name" value="DapB_N"/>
</dbReference>
<name>K6GGU8_9GAMM</name>
<dbReference type="GO" id="GO:0008839">
    <property type="term" value="F:4-hydroxy-tetrahydrodipicolinate reductase"/>
    <property type="evidence" value="ECO:0007669"/>
    <property type="project" value="UniProtKB-EC"/>
</dbReference>
<dbReference type="PANTHER" id="PTHR20836:SF7">
    <property type="entry name" value="4-HYDROXY-TETRAHYDRODIPICOLINATE REDUCTASE"/>
    <property type="match status" value="1"/>
</dbReference>
<dbReference type="AlphaFoldDB" id="K6GGU8"/>
<feature type="domain" description="Dihydrodipicolinate reductase C-terminal" evidence="10">
    <location>
        <begin position="94"/>
        <end position="211"/>
    </location>
</feature>
<evidence type="ECO:0000256" key="1">
    <source>
        <dbReference type="ARBA" id="ARBA00006642"/>
    </source>
</evidence>
<dbReference type="GO" id="GO:0009089">
    <property type="term" value="P:lysine biosynthetic process via diaminopimelate"/>
    <property type="evidence" value="ECO:0007669"/>
    <property type="project" value="InterPro"/>
</dbReference>
<keyword evidence="3" id="KW-0028">Amino-acid biosynthesis</keyword>
<dbReference type="GO" id="GO:0019877">
    <property type="term" value="P:diaminopimelate biosynthetic process"/>
    <property type="evidence" value="ECO:0007669"/>
    <property type="project" value="UniProtKB-KW"/>
</dbReference>
<keyword evidence="8" id="KW-0457">Lysine biosynthesis</keyword>
<proteinExistence type="inferred from homology"/>
<evidence type="ECO:0000313" key="12">
    <source>
        <dbReference type="Proteomes" id="UP000010310"/>
    </source>
</evidence>
<dbReference type="PATRIC" id="fig|1208365.4.peg.1068"/>
<keyword evidence="2" id="KW-0963">Cytoplasm</keyword>
<reference evidence="11 12" key="1">
    <citation type="submission" date="2012-09" db="EMBL/GenBank/DDBJ databases">
        <authorList>
            <person name="Dupont C.L."/>
            <person name="Rusch D.B."/>
            <person name="Lombardo M.-J."/>
            <person name="Novotny M."/>
            <person name="Yee-Greenbaum J."/>
            <person name="Laskin R."/>
        </authorList>
    </citation>
    <scope>NUCLEOTIDE SEQUENCE [LARGE SCALE GENOMIC DNA]</scope>
    <source>
        <strain evidence="11">SAR86E</strain>
    </source>
</reference>
<keyword evidence="12" id="KW-1185">Reference proteome</keyword>
<dbReference type="InterPro" id="IPR023940">
    <property type="entry name" value="DHDPR_bac"/>
</dbReference>
<evidence type="ECO:0000256" key="4">
    <source>
        <dbReference type="ARBA" id="ARBA00022857"/>
    </source>
</evidence>
<dbReference type="EC" id="1.17.1.8" evidence="11"/>
<keyword evidence="7" id="KW-0520">NAD</keyword>
<keyword evidence="6 11" id="KW-0560">Oxidoreductase</keyword>
<dbReference type="SUPFAM" id="SSF55347">
    <property type="entry name" value="Glyceraldehyde-3-phosphate dehydrogenase-like, C-terminal domain"/>
    <property type="match status" value="1"/>
</dbReference>
<evidence type="ECO:0000259" key="9">
    <source>
        <dbReference type="Pfam" id="PF01113"/>
    </source>
</evidence>
<keyword evidence="5" id="KW-0220">Diaminopimelate biosynthesis</keyword>
<evidence type="ECO:0000256" key="6">
    <source>
        <dbReference type="ARBA" id="ARBA00023002"/>
    </source>
</evidence>
<dbReference type="InterPro" id="IPR036291">
    <property type="entry name" value="NAD(P)-bd_dom_sf"/>
</dbReference>
<dbReference type="InterPro" id="IPR022663">
    <property type="entry name" value="DapB_C"/>
</dbReference>